<proteinExistence type="predicted"/>
<keyword evidence="2" id="KW-1185">Reference proteome</keyword>
<protein>
    <submittedName>
        <fullName evidence="1">Uncharacterized protein</fullName>
    </submittedName>
</protein>
<comment type="caution">
    <text evidence="1">The sequence shown here is derived from an EMBL/GenBank/DDBJ whole genome shotgun (WGS) entry which is preliminary data.</text>
</comment>
<dbReference type="EMBL" id="CM055097">
    <property type="protein sequence ID" value="KAJ7551817.1"/>
    <property type="molecule type" value="Genomic_DNA"/>
</dbReference>
<name>A0ACC2DC49_DIPCM</name>
<organism evidence="1 2">
    <name type="scientific">Diphasiastrum complanatum</name>
    <name type="common">Issler's clubmoss</name>
    <name type="synonym">Lycopodium complanatum</name>
    <dbReference type="NCBI Taxonomy" id="34168"/>
    <lineage>
        <taxon>Eukaryota</taxon>
        <taxon>Viridiplantae</taxon>
        <taxon>Streptophyta</taxon>
        <taxon>Embryophyta</taxon>
        <taxon>Tracheophyta</taxon>
        <taxon>Lycopodiopsida</taxon>
        <taxon>Lycopodiales</taxon>
        <taxon>Lycopodiaceae</taxon>
        <taxon>Lycopodioideae</taxon>
        <taxon>Diphasiastrum</taxon>
    </lineage>
</organism>
<evidence type="ECO:0000313" key="2">
    <source>
        <dbReference type="Proteomes" id="UP001162992"/>
    </source>
</evidence>
<accession>A0ACC2DC49</accession>
<reference evidence="2" key="1">
    <citation type="journal article" date="2024" name="Proc. Natl. Acad. Sci. U.S.A.">
        <title>Extraordinary preservation of gene collinearity over three hundred million years revealed in homosporous lycophytes.</title>
        <authorList>
            <person name="Li C."/>
            <person name="Wickell D."/>
            <person name="Kuo L.Y."/>
            <person name="Chen X."/>
            <person name="Nie B."/>
            <person name="Liao X."/>
            <person name="Peng D."/>
            <person name="Ji J."/>
            <person name="Jenkins J."/>
            <person name="Williams M."/>
            <person name="Shu S."/>
            <person name="Plott C."/>
            <person name="Barry K."/>
            <person name="Rajasekar S."/>
            <person name="Grimwood J."/>
            <person name="Han X."/>
            <person name="Sun S."/>
            <person name="Hou Z."/>
            <person name="He W."/>
            <person name="Dai G."/>
            <person name="Sun C."/>
            <person name="Schmutz J."/>
            <person name="Leebens-Mack J.H."/>
            <person name="Li F.W."/>
            <person name="Wang L."/>
        </authorList>
    </citation>
    <scope>NUCLEOTIDE SEQUENCE [LARGE SCALE GENOMIC DNA]</scope>
    <source>
        <strain evidence="2">cv. PW_Plant_1</strain>
    </source>
</reference>
<evidence type="ECO:0000313" key="1">
    <source>
        <dbReference type="EMBL" id="KAJ7551817.1"/>
    </source>
</evidence>
<dbReference type="Proteomes" id="UP001162992">
    <property type="component" value="Chromosome 6"/>
</dbReference>
<gene>
    <name evidence="1" type="ORF">O6H91_06G030200</name>
</gene>
<sequence>MFEVRPLKNAVGKHGDAAVEADGSLNGGKRHYSRKASQLEDVSRTLQYLKRKVEALRCAYVKERVKRNEERVKYCVDDLVKQSQGVCKPAEEKKVAAENRFITIYKARSDPDQFDNNQGDADIFCHEVCVYEEGESVDSDFVESNSDADGKIIIVPEVLSAVERLPPFTSWIYTRTNGLMGARDSIKSRRRIYYEGCETCFCSDSEEEAVTAYGPPSPRFSKTIDFIIERVIKKHGSGIEVLNELSRFFKLNKDAIEERYCLVLSSKERNYNDKVEASDHDAGKRAFSSTLNLDKQDAADESDSREIGEASLTRRSDISLAQAILPYDLCFCRRCLIFNCKLHGLCRDGAIVYPSQTHPPWNSKSEFEGTPISIPCGPDCYLWSQSQNAFDGRGGQEVKTQVDLSGSGAKIVDDIRTGSKCLDRSSTHKSSDMVSIREFPVKNPDQSGVSSTQRQQQAMDNSPSESREKLGKGSSLSLDSNLQITLFTSEVGDEEPRHVGERSDVEAIKGEPSISSHCTTELDTVGETFVDLNPRENAKPTNKDQRELLGSRESSKQNSKIYENVEANGLKRSKLSLPSWSVFERDLFHKGVAVFGDDNCLIARNMLKGLKTCFDVSEYRRHWPGFPDKSSYSPDLIKIPYRTETSNNSQEDAYLSDDSFTEKEHHHLTQPIKERSRKKPKYTDLSKTDLRDPRFIGHLSRRYVPCACEGRCTPGICACTEGSFCEKYCACSAHKCWNRFKGCHCSRSQCNTKHCPCLAASRECDPDVCTNCWLGCGDNEPPSLSSPSPSPAPFSPFLSSSSCGGSRKRRPICKNMKLLLHQHAKLLMGRSDVAGWGVFCHVDLKRNDLIGEYTGELISHREADRRGRVFDRETAFLFNLNDRHVIDAFRKGSKLKFANHSLDPNCDSRVVMVAGDHRVAIFAKHDIPAGTELLFDYRYDTETAPPWAIPKPPDLILPITSTAPNNNILCTS</sequence>